<reference evidence="3" key="1">
    <citation type="submission" date="2019-04" db="EMBL/GenBank/DDBJ databases">
        <authorList>
            <person name="Melise S."/>
            <person name="Noan J."/>
            <person name="Okalmin O."/>
        </authorList>
    </citation>
    <scope>NUCLEOTIDE SEQUENCE</scope>
    <source>
        <strain evidence="3">FN9</strain>
    </source>
</reference>
<dbReference type="AlphaFoldDB" id="A0A4E9EBH6"/>
<organism evidence="3">
    <name type="scientific">Gibberella zeae</name>
    <name type="common">Wheat head blight fungus</name>
    <name type="synonym">Fusarium graminearum</name>
    <dbReference type="NCBI Taxonomy" id="5518"/>
    <lineage>
        <taxon>Eukaryota</taxon>
        <taxon>Fungi</taxon>
        <taxon>Dikarya</taxon>
        <taxon>Ascomycota</taxon>
        <taxon>Pezizomycotina</taxon>
        <taxon>Sordariomycetes</taxon>
        <taxon>Hypocreomycetidae</taxon>
        <taxon>Hypocreales</taxon>
        <taxon>Nectriaceae</taxon>
        <taxon>Fusarium</taxon>
    </lineage>
</organism>
<evidence type="ECO:0000313" key="2">
    <source>
        <dbReference type="EMBL" id="CAG1977134.1"/>
    </source>
</evidence>
<evidence type="ECO:0000256" key="1">
    <source>
        <dbReference type="SAM" id="MobiDB-lite"/>
    </source>
</evidence>
<name>A0A4E9EBH6_GIBZA</name>
<accession>A0A4E9EBH6</accession>
<dbReference type="Proteomes" id="UP000746612">
    <property type="component" value="Unassembled WGS sequence"/>
</dbReference>
<reference evidence="2" key="2">
    <citation type="submission" date="2021-03" db="EMBL/GenBank/DDBJ databases">
        <authorList>
            <person name="Alouane T."/>
            <person name="Langin T."/>
            <person name="Bonhomme L."/>
        </authorList>
    </citation>
    <scope>NUCLEOTIDE SEQUENCE</scope>
    <source>
        <strain evidence="2">MDC_Fg202</strain>
    </source>
</reference>
<feature type="region of interest" description="Disordered" evidence="1">
    <location>
        <begin position="87"/>
        <end position="108"/>
    </location>
</feature>
<gene>
    <name evidence="3" type="ORF">FUG_LOCUS114620</name>
    <name evidence="2" type="ORF">MDCFG202_LOCUS143033</name>
</gene>
<feature type="compositionally biased region" description="Basic and acidic residues" evidence="1">
    <location>
        <begin position="90"/>
        <end position="108"/>
    </location>
</feature>
<dbReference type="EMBL" id="CAAKMV010000088">
    <property type="protein sequence ID" value="VIO54075.1"/>
    <property type="molecule type" value="Genomic_DNA"/>
</dbReference>
<protein>
    <submittedName>
        <fullName evidence="3">Uncharacterized protein</fullName>
    </submittedName>
</protein>
<evidence type="ECO:0000313" key="3">
    <source>
        <dbReference type="EMBL" id="VIO54075.1"/>
    </source>
</evidence>
<proteinExistence type="predicted"/>
<dbReference type="EMBL" id="CAJPIJ010000104">
    <property type="protein sequence ID" value="CAG1977134.1"/>
    <property type="molecule type" value="Genomic_DNA"/>
</dbReference>
<sequence length="108" mass="12196">MPVLNVHIEHNVGTQMAFNGIKGYSKQKDIPDRINGTEEEGILRVALLTGLGLWMPFPEDPLEMLLWLVSDWLTPLGLIQRAFIHPTPATEKRTKPSIDSQDRPPAER</sequence>